<name>A0AAD4E6V3_9AGAM</name>
<dbReference type="RefSeq" id="XP_041226335.1">
    <property type="nucleotide sequence ID" value="XM_041366971.1"/>
</dbReference>
<proteinExistence type="predicted"/>
<sequence length="275" mass="30394">MSSNGNNPNSSHKRSGSALCLGLRKKVASSNPLVLHGRHFGRTVFALYSPTDIQREHRVFMEPIDSYPGLLDRLMNGEEKDVIHAGELLGKGASGAGQVVISPLSRNIKSDQGFNHKVTSALLCPAGLDWSNAETKQNLKSGETAVRGDQWPMFLYAEYDYDPKDPWKGLLKSKILVYGFKHVFTSPSSVDKEPKATRSGNAYLHGMKLVTKGSVAYIATQACTKNFHVRFFSLSSSSVFSWTDTVTDSENFYLSILDLLEDPDESQEVADLITW</sequence>
<keyword evidence="2" id="KW-1185">Reference proteome</keyword>
<gene>
    <name evidence="1" type="ORF">F5891DRAFT_1188252</name>
</gene>
<evidence type="ECO:0000313" key="2">
    <source>
        <dbReference type="Proteomes" id="UP001195769"/>
    </source>
</evidence>
<reference evidence="1" key="1">
    <citation type="journal article" date="2020" name="New Phytol.">
        <title>Comparative genomics reveals dynamic genome evolution in host specialist ectomycorrhizal fungi.</title>
        <authorList>
            <person name="Lofgren L.A."/>
            <person name="Nguyen N.H."/>
            <person name="Vilgalys R."/>
            <person name="Ruytinx J."/>
            <person name="Liao H.L."/>
            <person name="Branco S."/>
            <person name="Kuo A."/>
            <person name="LaButti K."/>
            <person name="Lipzen A."/>
            <person name="Andreopoulos W."/>
            <person name="Pangilinan J."/>
            <person name="Riley R."/>
            <person name="Hundley H."/>
            <person name="Na H."/>
            <person name="Barry K."/>
            <person name="Grigoriev I.V."/>
            <person name="Stajich J.E."/>
            <person name="Kennedy P.G."/>
        </authorList>
    </citation>
    <scope>NUCLEOTIDE SEQUENCE</scope>
    <source>
        <strain evidence="1">FC203</strain>
    </source>
</reference>
<dbReference type="EMBL" id="JABBWK010000025">
    <property type="protein sequence ID" value="KAG1900759.1"/>
    <property type="molecule type" value="Genomic_DNA"/>
</dbReference>
<dbReference type="Pfam" id="PF20414">
    <property type="entry name" value="DUF6698"/>
    <property type="match status" value="1"/>
</dbReference>
<dbReference type="GeneID" id="64661269"/>
<organism evidence="1 2">
    <name type="scientific">Suillus fuscotomentosus</name>
    <dbReference type="NCBI Taxonomy" id="1912939"/>
    <lineage>
        <taxon>Eukaryota</taxon>
        <taxon>Fungi</taxon>
        <taxon>Dikarya</taxon>
        <taxon>Basidiomycota</taxon>
        <taxon>Agaricomycotina</taxon>
        <taxon>Agaricomycetes</taxon>
        <taxon>Agaricomycetidae</taxon>
        <taxon>Boletales</taxon>
        <taxon>Suillineae</taxon>
        <taxon>Suillaceae</taxon>
        <taxon>Suillus</taxon>
    </lineage>
</organism>
<comment type="caution">
    <text evidence="1">The sequence shown here is derived from an EMBL/GenBank/DDBJ whole genome shotgun (WGS) entry which is preliminary data.</text>
</comment>
<protein>
    <submittedName>
        <fullName evidence="1">Uncharacterized protein</fullName>
    </submittedName>
</protein>
<dbReference type="AlphaFoldDB" id="A0AAD4E6V3"/>
<dbReference type="InterPro" id="IPR046521">
    <property type="entry name" value="DUF6698"/>
</dbReference>
<dbReference type="Proteomes" id="UP001195769">
    <property type="component" value="Unassembled WGS sequence"/>
</dbReference>
<accession>A0AAD4E6V3</accession>
<evidence type="ECO:0000313" key="1">
    <source>
        <dbReference type="EMBL" id="KAG1900759.1"/>
    </source>
</evidence>